<feature type="compositionally biased region" description="Polar residues" evidence="1">
    <location>
        <begin position="257"/>
        <end position="273"/>
    </location>
</feature>
<sequence length="374" mass="42655">MSRGRTGISRYVSLASHIPIVLCGQHSGETGAPQREMPGPNFRGGHGPDQSTERGAKKRAWRTRDPADRRVYNQYTRLVREELDSLRQERWNSYLSELDPADPGLWKTQKILRTARRPIPPIHGERGLVYTKQDKAEAFADSLEMQMHIESTVAKGKACFRKLYPMIGRDSQLDLRNKLLLIRQVIQSQLTYAATAWGYAANTYQKKLQAVENVALRCAVNAPQIRQKRRHHPRPPIHHHYRHDQGQSHETLRQAPARQSLSYRGLNSRTTLSILPPPTLQRGYAPEQSQTDIKTLRHWSDLRSLQTDNPRGETSRRRKKTDVRRAPEDKGPVAGGANIARIKGEPPTHKAVGCADRPRGKWLHLRIGYPGLHR</sequence>
<gene>
    <name evidence="2" type="ORF">NQ317_006923</name>
</gene>
<feature type="compositionally biased region" description="Basic residues" evidence="1">
    <location>
        <begin position="226"/>
        <end position="242"/>
    </location>
</feature>
<protein>
    <submittedName>
        <fullName evidence="2">Uncharacterized protein</fullName>
    </submittedName>
</protein>
<organism evidence="2 3">
    <name type="scientific">Molorchus minor</name>
    <dbReference type="NCBI Taxonomy" id="1323400"/>
    <lineage>
        <taxon>Eukaryota</taxon>
        <taxon>Metazoa</taxon>
        <taxon>Ecdysozoa</taxon>
        <taxon>Arthropoda</taxon>
        <taxon>Hexapoda</taxon>
        <taxon>Insecta</taxon>
        <taxon>Pterygota</taxon>
        <taxon>Neoptera</taxon>
        <taxon>Endopterygota</taxon>
        <taxon>Coleoptera</taxon>
        <taxon>Polyphaga</taxon>
        <taxon>Cucujiformia</taxon>
        <taxon>Chrysomeloidea</taxon>
        <taxon>Cerambycidae</taxon>
        <taxon>Lamiinae</taxon>
        <taxon>Monochamini</taxon>
        <taxon>Molorchus</taxon>
    </lineage>
</organism>
<feature type="region of interest" description="Disordered" evidence="1">
    <location>
        <begin position="25"/>
        <end position="65"/>
    </location>
</feature>
<dbReference type="EMBL" id="JAPWTJ010002932">
    <property type="protein sequence ID" value="KAJ8963908.1"/>
    <property type="molecule type" value="Genomic_DNA"/>
</dbReference>
<reference evidence="2" key="1">
    <citation type="journal article" date="2023" name="Insect Mol. Biol.">
        <title>Genome sequencing provides insights into the evolution of gene families encoding plant cell wall-degrading enzymes in longhorned beetles.</title>
        <authorList>
            <person name="Shin N.R."/>
            <person name="Okamura Y."/>
            <person name="Kirsch R."/>
            <person name="Pauchet Y."/>
        </authorList>
    </citation>
    <scope>NUCLEOTIDE SEQUENCE</scope>
    <source>
        <strain evidence="2">MMC_N1</strain>
    </source>
</reference>
<keyword evidence="3" id="KW-1185">Reference proteome</keyword>
<evidence type="ECO:0000313" key="2">
    <source>
        <dbReference type="EMBL" id="KAJ8963908.1"/>
    </source>
</evidence>
<feature type="region of interest" description="Disordered" evidence="1">
    <location>
        <begin position="223"/>
        <end position="355"/>
    </location>
</feature>
<proteinExistence type="predicted"/>
<evidence type="ECO:0000313" key="3">
    <source>
        <dbReference type="Proteomes" id="UP001162164"/>
    </source>
</evidence>
<accession>A0ABQ9ISA7</accession>
<comment type="caution">
    <text evidence="2">The sequence shown here is derived from an EMBL/GenBank/DDBJ whole genome shotgun (WGS) entry which is preliminary data.</text>
</comment>
<dbReference type="Proteomes" id="UP001162164">
    <property type="component" value="Unassembled WGS sequence"/>
</dbReference>
<evidence type="ECO:0000256" key="1">
    <source>
        <dbReference type="SAM" id="MobiDB-lite"/>
    </source>
</evidence>
<name>A0ABQ9ISA7_9CUCU</name>
<feature type="compositionally biased region" description="Basic and acidic residues" evidence="1">
    <location>
        <begin position="243"/>
        <end position="252"/>
    </location>
</feature>